<evidence type="ECO:0000256" key="1">
    <source>
        <dbReference type="SAM" id="MobiDB-lite"/>
    </source>
</evidence>
<dbReference type="InterPro" id="IPR007325">
    <property type="entry name" value="KFase/CYL"/>
</dbReference>
<evidence type="ECO:0000313" key="3">
    <source>
        <dbReference type="Proteomes" id="UP000219514"/>
    </source>
</evidence>
<dbReference type="AlphaFoldDB" id="A0A285EHF4"/>
<dbReference type="PANTHER" id="PTHR34861">
    <property type="match status" value="1"/>
</dbReference>
<proteinExistence type="predicted"/>
<dbReference type="Proteomes" id="UP000219514">
    <property type="component" value="Unassembled WGS sequence"/>
</dbReference>
<dbReference type="GO" id="GO:0019441">
    <property type="term" value="P:L-tryptophan catabolic process to kynurenine"/>
    <property type="evidence" value="ECO:0007669"/>
    <property type="project" value="InterPro"/>
</dbReference>
<dbReference type="RefSeq" id="WP_097207427.1">
    <property type="nucleotide sequence ID" value="NZ_JACHXB010000006.1"/>
</dbReference>
<organism evidence="2 3">
    <name type="scientific">Geodermatophilus sabuli</name>
    <dbReference type="NCBI Taxonomy" id="1564158"/>
    <lineage>
        <taxon>Bacteria</taxon>
        <taxon>Bacillati</taxon>
        <taxon>Actinomycetota</taxon>
        <taxon>Actinomycetes</taxon>
        <taxon>Geodermatophilales</taxon>
        <taxon>Geodermatophilaceae</taxon>
        <taxon>Geodermatophilus</taxon>
    </lineage>
</organism>
<evidence type="ECO:0000313" key="2">
    <source>
        <dbReference type="EMBL" id="SNX97451.1"/>
    </source>
</evidence>
<accession>A0A285EHF4</accession>
<feature type="region of interest" description="Disordered" evidence="1">
    <location>
        <begin position="1"/>
        <end position="39"/>
    </location>
</feature>
<dbReference type="InterPro" id="IPR037175">
    <property type="entry name" value="KFase_sf"/>
</dbReference>
<dbReference type="SUPFAM" id="SSF102198">
    <property type="entry name" value="Putative cyclase"/>
    <property type="match status" value="1"/>
</dbReference>
<reference evidence="2 3" key="1">
    <citation type="submission" date="2017-09" db="EMBL/GenBank/DDBJ databases">
        <authorList>
            <person name="Ehlers B."/>
            <person name="Leendertz F.H."/>
        </authorList>
    </citation>
    <scope>NUCLEOTIDE SEQUENCE [LARGE SCALE GENOMIC DNA]</scope>
    <source>
        <strain evidence="2 3">DSM 46844</strain>
    </source>
</reference>
<keyword evidence="3" id="KW-1185">Reference proteome</keyword>
<protein>
    <submittedName>
        <fullName evidence="2">Kynurenine formamidase</fullName>
    </submittedName>
</protein>
<gene>
    <name evidence="2" type="ORF">SAMN06893097_10792</name>
</gene>
<dbReference type="OrthoDB" id="7067800at2"/>
<dbReference type="Pfam" id="PF04199">
    <property type="entry name" value="Cyclase"/>
    <property type="match status" value="1"/>
</dbReference>
<dbReference type="GO" id="GO:0004061">
    <property type="term" value="F:arylformamidase activity"/>
    <property type="evidence" value="ECO:0007669"/>
    <property type="project" value="InterPro"/>
</dbReference>
<sequence>MTNAAEQAEEKAPTPPATAPDMTEVLADAPTNWGKWGPDDEVGSLNYLTAEEVMRGIGHVKQGKVFPLQRLIGDPKGDPVWPGRSPAERTMILDESSWDSPDAPQFPGGLHYADDKINAFLQGSTQYDALGHVWYGGQIWNGYDARTTVGGLEKASVEAIAQRGVVGRGILLDMARFRGKPTLDKGETFSHEDLMACAEAQGTRIEKHDILVIRTNFLQLFHEQGDAFYEGFNEPGLVYSRELVQWFQDMEIPNLVTDTIANEVTYDPNNGTALPLHCALMRNLGVTLTEICDLEQLGEDCAADRQYTFLYAAAPLKVHRATGSPVNPLAIK</sequence>
<dbReference type="Gene3D" id="3.50.30.50">
    <property type="entry name" value="Putative cyclase"/>
    <property type="match status" value="1"/>
</dbReference>
<dbReference type="PANTHER" id="PTHR34861:SF10">
    <property type="entry name" value="CYCLASE"/>
    <property type="match status" value="1"/>
</dbReference>
<dbReference type="EMBL" id="OBDO01000007">
    <property type="protein sequence ID" value="SNX97451.1"/>
    <property type="molecule type" value="Genomic_DNA"/>
</dbReference>
<name>A0A285EHF4_9ACTN</name>